<dbReference type="EMBL" id="LLXH01001487">
    <property type="protein sequence ID" value="PKC58691.1"/>
    <property type="molecule type" value="Genomic_DNA"/>
</dbReference>
<reference evidence="1 2" key="2">
    <citation type="submission" date="2017-10" db="EMBL/GenBank/DDBJ databases">
        <title>Genome analyses suggest a sexual origin of heterokaryosis in a supposedly ancient asexual fungus.</title>
        <authorList>
            <person name="Corradi N."/>
            <person name="Sedzielewska K."/>
            <person name="Noel J."/>
            <person name="Charron P."/>
            <person name="Farinelli L."/>
            <person name="Marton T."/>
            <person name="Kruger M."/>
            <person name="Pelin A."/>
            <person name="Brachmann A."/>
            <person name="Corradi N."/>
        </authorList>
    </citation>
    <scope>NUCLEOTIDE SEQUENCE [LARGE SCALE GENOMIC DNA]</scope>
    <source>
        <strain evidence="1 2">A1</strain>
    </source>
</reference>
<dbReference type="AlphaFoldDB" id="A0A2N0R5V5"/>
<dbReference type="VEuPathDB" id="FungiDB:RhiirA1_427532"/>
<organism evidence="1 2">
    <name type="scientific">Rhizophagus irregularis</name>
    <dbReference type="NCBI Taxonomy" id="588596"/>
    <lineage>
        <taxon>Eukaryota</taxon>
        <taxon>Fungi</taxon>
        <taxon>Fungi incertae sedis</taxon>
        <taxon>Mucoromycota</taxon>
        <taxon>Glomeromycotina</taxon>
        <taxon>Glomeromycetes</taxon>
        <taxon>Glomerales</taxon>
        <taxon>Glomeraceae</taxon>
        <taxon>Rhizophagus</taxon>
    </lineage>
</organism>
<reference evidence="1 2" key="1">
    <citation type="submission" date="2017-10" db="EMBL/GenBank/DDBJ databases">
        <title>Extensive intraspecific genome diversity in a model arbuscular mycorrhizal fungus.</title>
        <authorList>
            <person name="Chen E.C.H."/>
            <person name="Morin E."/>
            <person name="Baudet D."/>
            <person name="Noel J."/>
            <person name="Ndikumana S."/>
            <person name="Charron P."/>
            <person name="St-Onge C."/>
            <person name="Giorgi J."/>
            <person name="Grigoriev I.V."/>
            <person name="Roux C."/>
            <person name="Martin F.M."/>
            <person name="Corradi N."/>
        </authorList>
    </citation>
    <scope>NUCLEOTIDE SEQUENCE [LARGE SCALE GENOMIC DNA]</scope>
    <source>
        <strain evidence="1 2">A1</strain>
    </source>
</reference>
<protein>
    <submittedName>
        <fullName evidence="1">Uncharacterized protein</fullName>
    </submittedName>
</protein>
<dbReference type="Proteomes" id="UP000232688">
    <property type="component" value="Unassembled WGS sequence"/>
</dbReference>
<gene>
    <name evidence="1" type="ORF">RhiirA1_427532</name>
</gene>
<name>A0A2N0R5V5_9GLOM</name>
<accession>A0A2N0R5V5</accession>
<comment type="caution">
    <text evidence="1">The sequence shown here is derived from an EMBL/GenBank/DDBJ whole genome shotgun (WGS) entry which is preliminary data.</text>
</comment>
<evidence type="ECO:0000313" key="1">
    <source>
        <dbReference type="EMBL" id="PKC58691.1"/>
    </source>
</evidence>
<evidence type="ECO:0000313" key="2">
    <source>
        <dbReference type="Proteomes" id="UP000232688"/>
    </source>
</evidence>
<sequence>MLKFLVTAGQSAVRTSLCIFRYLGEAILHVGRSIGGEVLSCLVSNNYSRRPVNRR</sequence>
<proteinExistence type="predicted"/>